<gene>
    <name evidence="2" type="ORF">JKP88DRAFT_273942</name>
</gene>
<evidence type="ECO:0000313" key="2">
    <source>
        <dbReference type="EMBL" id="KAG5178666.1"/>
    </source>
</evidence>
<dbReference type="AlphaFoldDB" id="A0A835YNG6"/>
<organism evidence="2 3">
    <name type="scientific">Tribonema minus</name>
    <dbReference type="NCBI Taxonomy" id="303371"/>
    <lineage>
        <taxon>Eukaryota</taxon>
        <taxon>Sar</taxon>
        <taxon>Stramenopiles</taxon>
        <taxon>Ochrophyta</taxon>
        <taxon>PX clade</taxon>
        <taxon>Xanthophyceae</taxon>
        <taxon>Tribonematales</taxon>
        <taxon>Tribonemataceae</taxon>
        <taxon>Tribonema</taxon>
    </lineage>
</organism>
<comment type="caution">
    <text evidence="2">The sequence shown here is derived from an EMBL/GenBank/DDBJ whole genome shotgun (WGS) entry which is preliminary data.</text>
</comment>
<feature type="signal peptide" evidence="1">
    <location>
        <begin position="1"/>
        <end position="21"/>
    </location>
</feature>
<protein>
    <submittedName>
        <fullName evidence="2">Uncharacterized protein</fullName>
    </submittedName>
</protein>
<proteinExistence type="predicted"/>
<name>A0A835YNG6_9STRA</name>
<feature type="chain" id="PRO_5032669530" evidence="1">
    <location>
        <begin position="22"/>
        <end position="183"/>
    </location>
</feature>
<keyword evidence="1" id="KW-0732">Signal</keyword>
<accession>A0A835YNG6</accession>
<dbReference type="EMBL" id="JAFCMP010000514">
    <property type="protein sequence ID" value="KAG5178666.1"/>
    <property type="molecule type" value="Genomic_DNA"/>
</dbReference>
<reference evidence="2" key="1">
    <citation type="submission" date="2021-02" db="EMBL/GenBank/DDBJ databases">
        <title>First Annotated Genome of the Yellow-green Alga Tribonema minus.</title>
        <authorList>
            <person name="Mahan K.M."/>
        </authorList>
    </citation>
    <scope>NUCLEOTIDE SEQUENCE</scope>
    <source>
        <strain evidence="2">UTEX B ZZ1240</strain>
    </source>
</reference>
<evidence type="ECO:0000256" key="1">
    <source>
        <dbReference type="SAM" id="SignalP"/>
    </source>
</evidence>
<sequence>MMKACLSAILFALAVTSICTASHLRGTEEQVLRQAKDKTNAVAMQEECLTELVAELKKVDLAPPEEQLPETLLSDWLADWEACGGPVTPELTQVLDGLKSERGGGEGRALTTCIANGSYCSGMFSCGWNCCSGTYTLSTIGCFKYKCACVTSGSYYTYDGCRGACCSTRTCAWSWWSVRYLCQ</sequence>
<evidence type="ECO:0000313" key="3">
    <source>
        <dbReference type="Proteomes" id="UP000664859"/>
    </source>
</evidence>
<keyword evidence="3" id="KW-1185">Reference proteome</keyword>
<dbReference type="Proteomes" id="UP000664859">
    <property type="component" value="Unassembled WGS sequence"/>
</dbReference>